<proteinExistence type="predicted"/>
<keyword evidence="1" id="KW-0472">Membrane</keyword>
<dbReference type="Proteomes" id="UP000443353">
    <property type="component" value="Unassembled WGS sequence"/>
</dbReference>
<comment type="caution">
    <text evidence="2">The sequence shown here is derived from an EMBL/GenBank/DDBJ whole genome shotgun (WGS) entry which is preliminary data.</text>
</comment>
<accession>A0A7X3FVG1</accession>
<dbReference type="EMBL" id="WSES01000001">
    <property type="protein sequence ID" value="MVW58691.1"/>
    <property type="molecule type" value="Genomic_DNA"/>
</dbReference>
<name>A0A7X3FVG1_9BURK</name>
<gene>
    <name evidence="2" type="ORF">GPY61_01965</name>
</gene>
<evidence type="ECO:0000313" key="3">
    <source>
        <dbReference type="Proteomes" id="UP000443353"/>
    </source>
</evidence>
<protein>
    <submittedName>
        <fullName evidence="2">Uncharacterized protein</fullName>
    </submittedName>
</protein>
<keyword evidence="3" id="KW-1185">Reference proteome</keyword>
<reference evidence="2 3" key="1">
    <citation type="submission" date="2019-12" db="EMBL/GenBank/DDBJ databases">
        <authorList>
            <person name="Li C."/>
            <person name="Zhao J."/>
        </authorList>
    </citation>
    <scope>NUCLEOTIDE SEQUENCE [LARGE SCALE GENOMIC DNA]</scope>
    <source>
        <strain evidence="2 3">NEAU-DD11</strain>
    </source>
</reference>
<sequence>MAIAIAIAIAAVVVGVLAALGYAARRHWIDAVLALVAGVALAGTVGEFSLPGEAGATQMVDAADPPRTLAGVRTLRLAGDGLRAAEWGDLPARPLDWNKPDTPAIDLDFPRTIALGRVFTLRVHRSWSAPGRLQLLAENGQVLAEAKGDTGLAVQWLPPVAERLVLKARLLDAAGKVVDEGPVPFTVTDPAPLQVRGRFGAPSFDLRVLDDLLAASGAVIDWQVELGKGLERAETARAEMDKPELEIVDAAWFERAGAASRDALLARVAGGTRLLVLGANARDASTWARSVKLPLAPQPANKTIGTVLPMASAGLNPSGDRAGEWIGKDGLWTRDWKDGRIAWLGLGDWHRHAIAQPRQLALWWQDVLDHLGVQRRADVAWLDPEEMPLPQRRLAICARGVSGTVTVAELKQTLAWQRRPEHVDAACVAVWPAASGWLHLQTGTNDGQVYVYAPGDWPLWQRSERRAATAQYAARTPAPVAPGTRPLPVWPFGVVFALAMLSLWWRERR</sequence>
<evidence type="ECO:0000313" key="2">
    <source>
        <dbReference type="EMBL" id="MVW58691.1"/>
    </source>
</evidence>
<organism evidence="2 3">
    <name type="scientific">Massilia cellulosiltytica</name>
    <dbReference type="NCBI Taxonomy" id="2683234"/>
    <lineage>
        <taxon>Bacteria</taxon>
        <taxon>Pseudomonadati</taxon>
        <taxon>Pseudomonadota</taxon>
        <taxon>Betaproteobacteria</taxon>
        <taxon>Burkholderiales</taxon>
        <taxon>Oxalobacteraceae</taxon>
        <taxon>Telluria group</taxon>
        <taxon>Massilia</taxon>
    </lineage>
</organism>
<feature type="transmembrane region" description="Helical" evidence="1">
    <location>
        <begin position="487"/>
        <end position="505"/>
    </location>
</feature>
<keyword evidence="1" id="KW-0812">Transmembrane</keyword>
<dbReference type="AlphaFoldDB" id="A0A7X3FVG1"/>
<evidence type="ECO:0000256" key="1">
    <source>
        <dbReference type="SAM" id="Phobius"/>
    </source>
</evidence>
<keyword evidence="1" id="KW-1133">Transmembrane helix</keyword>